<dbReference type="EMBL" id="JAMZFT010000002">
    <property type="protein sequence ID" value="MCP1337114.1"/>
    <property type="molecule type" value="Genomic_DNA"/>
</dbReference>
<reference evidence="1" key="1">
    <citation type="submission" date="2022-06" db="EMBL/GenBank/DDBJ databases">
        <title>Isolation and Genomics of Futiania mangrovii gen. nov., sp. nov., a Rare and Metabolically-versatile member in the Class Alphaproteobacteria.</title>
        <authorList>
            <person name="Liu L."/>
            <person name="Huang W.-C."/>
            <person name="Pan J."/>
            <person name="Li J."/>
            <person name="Huang Y."/>
            <person name="Du H."/>
            <person name="Liu Y."/>
            <person name="Li M."/>
        </authorList>
    </citation>
    <scope>NUCLEOTIDE SEQUENCE</scope>
    <source>
        <strain evidence="1">FT118</strain>
    </source>
</reference>
<protein>
    <submittedName>
        <fullName evidence="1">Uncharacterized protein</fullName>
    </submittedName>
</protein>
<evidence type="ECO:0000313" key="1">
    <source>
        <dbReference type="EMBL" id="MCP1337114.1"/>
    </source>
</evidence>
<proteinExistence type="predicted"/>
<sequence length="71" mass="7308">MNGRDKTDAVAVLREMRSLAERLCAAPDPLLQGQAEVLRGRIDGLLSIAGDDIADLAGGAGFPGGGDERTS</sequence>
<gene>
    <name evidence="1" type="ORF">NJQ99_11880</name>
</gene>
<keyword evidence="2" id="KW-1185">Reference proteome</keyword>
<dbReference type="RefSeq" id="WP_269333048.1">
    <property type="nucleotide sequence ID" value="NZ_JAMZFT010000002.1"/>
</dbReference>
<dbReference type="Proteomes" id="UP001055804">
    <property type="component" value="Unassembled WGS sequence"/>
</dbReference>
<accession>A0A9J6PM43</accession>
<organism evidence="1 2">
    <name type="scientific">Futiania mangrovi</name>
    <dbReference type="NCBI Taxonomy" id="2959716"/>
    <lineage>
        <taxon>Bacteria</taxon>
        <taxon>Pseudomonadati</taxon>
        <taxon>Pseudomonadota</taxon>
        <taxon>Alphaproteobacteria</taxon>
        <taxon>Futianiales</taxon>
        <taxon>Futianiaceae</taxon>
        <taxon>Futiania</taxon>
    </lineage>
</organism>
<comment type="caution">
    <text evidence="1">The sequence shown here is derived from an EMBL/GenBank/DDBJ whole genome shotgun (WGS) entry which is preliminary data.</text>
</comment>
<dbReference type="AlphaFoldDB" id="A0A9J6PM43"/>
<evidence type="ECO:0000313" key="2">
    <source>
        <dbReference type="Proteomes" id="UP001055804"/>
    </source>
</evidence>
<name>A0A9J6PM43_9PROT</name>